<dbReference type="InterPro" id="IPR010706">
    <property type="entry name" value="Fatty_acid_cis-trans_isomerase"/>
</dbReference>
<comment type="caution">
    <text evidence="2">The sequence shown here is derived from an EMBL/GenBank/DDBJ whole genome shotgun (WGS) entry which is preliminary data.</text>
</comment>
<accession>A0ABU9MXR9</accession>
<keyword evidence="3" id="KW-1185">Reference proteome</keyword>
<protein>
    <submittedName>
        <fullName evidence="2">Fatty acid cis/trans isomerase</fullName>
    </submittedName>
</protein>
<gene>
    <name evidence="2" type="ORF">WCN91_11645</name>
</gene>
<sequence length="776" mass="89374">MNKLAWMLLLVFCTGCAVFGAQKYDSLYGQQLVENRQHPVAIEQQDYFQQEVKPIIDNRCVVCHGCYDAPCQLKMSSPEGIERGTSKDLVYDGTRLLASEPSRLFIDAHTTAQWREKGFNPVLNERQQNPHANLMASVMYRSLALKQQHPLPEQAILGKEFDFSLDRQQSCPTIEEFDDYAIDNPLAGMPYGLPALNSAEMATLTNWLQLGAPLPEAQAISTELQLEVDKWEAFLNRDELKHRLSARYIYEHWYLANIYFADVERGQFFKLVRSSTPPGQAVKVIATRRPYEDPKVERVYYRLLASHSTVLAKTNIPLALNDGKLARLQQQFIDTDYQVSRLPGYNIEVASNPFKAFAAIPVRSRYQFMLDEAELIIRGFIQGPVCRGQIALNVINDQFWVAFVDPQFIGAEQFEQFLERHEDALDMPAQEQSNALPISSWVKYAAKQSKFLEAKAALANEVFADGRHLTPDLLWQGEGHNDNAALTIFRHFNSATVVKGWVGEAPKTAWILDYSLFERIHYLLVAGFDVYGNVGHQLITRLYMDFLRMEGEDNFLSLLPLEERAQLRAHWYRRSPKSLVEFLKDSDIRFTQPSGISYSSDDMQQELYNKLAAKLEPVLSKRYDYRQAPEVLQRLNKLDSKAVNLLPQVSYILVGDKESEYQAYSLVHHNAHYNISSLLREEAQRAYDEDKAMLVPGFIGDYPEALWVLSEEQLPAFVQGLEQVRNEQQYRALKSRFAVRRSDPDFWHYSDLLHRVSQRYRGIEYGLLDYNRLENR</sequence>
<keyword evidence="2" id="KW-0413">Isomerase</keyword>
<dbReference type="Pfam" id="PF06934">
    <property type="entry name" value="CTI"/>
    <property type="match status" value="1"/>
</dbReference>
<feature type="signal peptide" evidence="1">
    <location>
        <begin position="1"/>
        <end position="23"/>
    </location>
</feature>
<dbReference type="GO" id="GO:0016853">
    <property type="term" value="F:isomerase activity"/>
    <property type="evidence" value="ECO:0007669"/>
    <property type="project" value="UniProtKB-KW"/>
</dbReference>
<dbReference type="EMBL" id="JBCGCU010000013">
    <property type="protein sequence ID" value="MEM0516059.1"/>
    <property type="molecule type" value="Genomic_DNA"/>
</dbReference>
<keyword evidence="1" id="KW-0732">Signal</keyword>
<evidence type="ECO:0000313" key="2">
    <source>
        <dbReference type="EMBL" id="MEM0516059.1"/>
    </source>
</evidence>
<evidence type="ECO:0000256" key="1">
    <source>
        <dbReference type="SAM" id="SignalP"/>
    </source>
</evidence>
<name>A0ABU9MXR9_9GAMM</name>
<feature type="chain" id="PRO_5045138058" evidence="1">
    <location>
        <begin position="24"/>
        <end position="776"/>
    </location>
</feature>
<dbReference type="Proteomes" id="UP001447008">
    <property type="component" value="Unassembled WGS sequence"/>
</dbReference>
<reference evidence="2 3" key="1">
    <citation type="submission" date="2024-03" db="EMBL/GenBank/DDBJ databases">
        <title>Pseudoalteromonas qingdaonensis sp. nov., isolated from the intestines of marine benthic organisms.</title>
        <authorList>
            <person name="Lin X."/>
            <person name="Fang S."/>
            <person name="Hu X."/>
        </authorList>
    </citation>
    <scope>NUCLEOTIDE SEQUENCE [LARGE SCALE GENOMIC DNA]</scope>
    <source>
        <strain evidence="2 3">YIC-827</strain>
    </source>
</reference>
<proteinExistence type="predicted"/>
<organism evidence="2 3">
    <name type="scientific">Pseudoalteromonas qingdaonensis</name>
    <dbReference type="NCBI Taxonomy" id="3131913"/>
    <lineage>
        <taxon>Bacteria</taxon>
        <taxon>Pseudomonadati</taxon>
        <taxon>Pseudomonadota</taxon>
        <taxon>Gammaproteobacteria</taxon>
        <taxon>Alteromonadales</taxon>
        <taxon>Pseudoalteromonadaceae</taxon>
        <taxon>Pseudoalteromonas</taxon>
    </lineage>
</organism>
<dbReference type="RefSeq" id="WP_342679238.1">
    <property type="nucleotide sequence ID" value="NZ_JBCGCU010000013.1"/>
</dbReference>
<evidence type="ECO:0000313" key="3">
    <source>
        <dbReference type="Proteomes" id="UP001447008"/>
    </source>
</evidence>